<dbReference type="EMBL" id="LUEZ02000113">
    <property type="protein sequence ID" value="RDB17184.1"/>
    <property type="molecule type" value="Genomic_DNA"/>
</dbReference>
<dbReference type="InterPro" id="IPR002893">
    <property type="entry name" value="Znf_MYND"/>
</dbReference>
<dbReference type="PROSITE" id="PS50865">
    <property type="entry name" value="ZF_MYND_2"/>
    <property type="match status" value="1"/>
</dbReference>
<comment type="caution">
    <text evidence="6">The sequence shown here is derived from an EMBL/GenBank/DDBJ whole genome shotgun (WGS) entry which is preliminary data.</text>
</comment>
<evidence type="ECO:0000256" key="1">
    <source>
        <dbReference type="ARBA" id="ARBA00022723"/>
    </source>
</evidence>
<sequence>MSSGSRRFPVDIDDLLESSGHGTASITAGLNKKKALSREAKITCDACGKESDEKKPLQACVRCRTVRYCNKACQVAHFNRTHKADCKSFAQPPLCRAFDTKTILPGCVYPETPIFARDHVDGMGCWVSIGGSIDCRLSPILGNPTHDGRRLTDNMSFEEMMGSLPGQSGNFLSIRVLVQNRISAKNAAPRIVVGKLILAVTSARGTPGILEGTLPGEGYLKLEDPNGDPIAALAPMYFALTHFNGKTVQCNDHPAVKDKLTCAVVLEMGDFAIFEVQYRCGGPRVKRDFEALELLQYINVPSTAYDPNFRGPFTEVIPQAAERDDVCEVHAMIDYAALAAWYGDFKTKGEQAYLRSHYGEARARMSQSGNRALEQHFGMLMNMMRSGEFGNPGDR</sequence>
<evidence type="ECO:0000313" key="7">
    <source>
        <dbReference type="Proteomes" id="UP000076154"/>
    </source>
</evidence>
<keyword evidence="2 4" id="KW-0863">Zinc-finger</keyword>
<evidence type="ECO:0000256" key="2">
    <source>
        <dbReference type="ARBA" id="ARBA00022771"/>
    </source>
</evidence>
<evidence type="ECO:0000259" key="5">
    <source>
        <dbReference type="PROSITE" id="PS50865"/>
    </source>
</evidence>
<keyword evidence="1" id="KW-0479">Metal-binding</keyword>
<evidence type="ECO:0000313" key="6">
    <source>
        <dbReference type="EMBL" id="RDB17184.1"/>
    </source>
</evidence>
<dbReference type="Gene3D" id="6.10.140.2220">
    <property type="match status" value="1"/>
</dbReference>
<evidence type="ECO:0000256" key="4">
    <source>
        <dbReference type="PROSITE-ProRule" id="PRU00134"/>
    </source>
</evidence>
<keyword evidence="7" id="KW-1185">Reference proteome</keyword>
<name>A0A369JCM6_HYPMA</name>
<dbReference type="OrthoDB" id="194358at2759"/>
<reference evidence="6" key="1">
    <citation type="submission" date="2018-04" db="EMBL/GenBank/DDBJ databases">
        <title>Whole genome sequencing of Hypsizygus marmoreus.</title>
        <authorList>
            <person name="Choi I.-G."/>
            <person name="Min B."/>
            <person name="Kim J.-G."/>
            <person name="Kim S."/>
            <person name="Oh Y.-L."/>
            <person name="Kong W.-S."/>
            <person name="Park H."/>
            <person name="Jeong J."/>
            <person name="Song E.-S."/>
        </authorList>
    </citation>
    <scope>NUCLEOTIDE SEQUENCE [LARGE SCALE GENOMIC DNA]</scope>
    <source>
        <strain evidence="6">51987-8</strain>
    </source>
</reference>
<feature type="domain" description="MYND-type" evidence="5">
    <location>
        <begin position="44"/>
        <end position="86"/>
    </location>
</feature>
<dbReference type="STRING" id="39966.A0A369JCM6"/>
<evidence type="ECO:0000256" key="3">
    <source>
        <dbReference type="ARBA" id="ARBA00022833"/>
    </source>
</evidence>
<dbReference type="AlphaFoldDB" id="A0A369JCM6"/>
<dbReference type="SUPFAM" id="SSF144232">
    <property type="entry name" value="HIT/MYND zinc finger-like"/>
    <property type="match status" value="1"/>
</dbReference>
<organism evidence="6 7">
    <name type="scientific">Hypsizygus marmoreus</name>
    <name type="common">White beech mushroom</name>
    <name type="synonym">Agaricus marmoreus</name>
    <dbReference type="NCBI Taxonomy" id="39966"/>
    <lineage>
        <taxon>Eukaryota</taxon>
        <taxon>Fungi</taxon>
        <taxon>Dikarya</taxon>
        <taxon>Basidiomycota</taxon>
        <taxon>Agaricomycotina</taxon>
        <taxon>Agaricomycetes</taxon>
        <taxon>Agaricomycetidae</taxon>
        <taxon>Agaricales</taxon>
        <taxon>Tricholomatineae</taxon>
        <taxon>Lyophyllaceae</taxon>
        <taxon>Hypsizygus</taxon>
    </lineage>
</organism>
<gene>
    <name evidence="6" type="ORF">Hypma_001692</name>
</gene>
<dbReference type="Proteomes" id="UP000076154">
    <property type="component" value="Unassembled WGS sequence"/>
</dbReference>
<dbReference type="PROSITE" id="PS01360">
    <property type="entry name" value="ZF_MYND_1"/>
    <property type="match status" value="1"/>
</dbReference>
<dbReference type="Pfam" id="PF01753">
    <property type="entry name" value="zf-MYND"/>
    <property type="match status" value="1"/>
</dbReference>
<proteinExistence type="predicted"/>
<dbReference type="GO" id="GO:0008270">
    <property type="term" value="F:zinc ion binding"/>
    <property type="evidence" value="ECO:0007669"/>
    <property type="project" value="UniProtKB-KW"/>
</dbReference>
<protein>
    <recommendedName>
        <fullName evidence="5">MYND-type domain-containing protein</fullName>
    </recommendedName>
</protein>
<accession>A0A369JCM6</accession>
<keyword evidence="3" id="KW-0862">Zinc</keyword>
<dbReference type="InParanoid" id="A0A369JCM6"/>